<evidence type="ECO:0000313" key="2">
    <source>
        <dbReference type="Proteomes" id="UP000069902"/>
    </source>
</evidence>
<dbReference type="AlphaFoldDB" id="A0A0U5K508"/>
<evidence type="ECO:0008006" key="3">
    <source>
        <dbReference type="Google" id="ProtNLM"/>
    </source>
</evidence>
<proteinExistence type="predicted"/>
<protein>
    <recommendedName>
        <fullName evidence="3">RanBP2-type domain-containing protein</fullName>
    </recommendedName>
</protein>
<name>A0A0U5K508_9BACT</name>
<dbReference type="EMBL" id="LN879502">
    <property type="protein sequence ID" value="CUI17179.1"/>
    <property type="molecule type" value="Genomic_DNA"/>
</dbReference>
<evidence type="ECO:0000313" key="1">
    <source>
        <dbReference type="EMBL" id="CUI17179.1"/>
    </source>
</evidence>
<dbReference type="Proteomes" id="UP000069902">
    <property type="component" value="Chromosome cPNK"/>
</dbReference>
<gene>
    <name evidence="1" type="ORF">PNK_1569</name>
</gene>
<dbReference type="STRING" id="389348.PNK_1569"/>
<keyword evidence="2" id="KW-1185">Reference proteome</keyword>
<sequence length="65" mass="7638">MEDVNENLWICPICSAEHPSPVIVCRRCECQILLLIKIKLTAHQLRQAGYLEMSQRFYDRECELS</sequence>
<dbReference type="PATRIC" id="fig|389348.3.peg.1756"/>
<organism evidence="1 2">
    <name type="scientific">Candidatus Protochlamydia naegleriophila</name>
    <dbReference type="NCBI Taxonomy" id="389348"/>
    <lineage>
        <taxon>Bacteria</taxon>
        <taxon>Pseudomonadati</taxon>
        <taxon>Chlamydiota</taxon>
        <taxon>Chlamydiia</taxon>
        <taxon>Parachlamydiales</taxon>
        <taxon>Parachlamydiaceae</taxon>
        <taxon>Candidatus Protochlamydia</taxon>
    </lineage>
</organism>
<reference evidence="2" key="1">
    <citation type="submission" date="2015-09" db="EMBL/GenBank/DDBJ databases">
        <authorList>
            <person name="Bertelli C."/>
        </authorList>
    </citation>
    <scope>NUCLEOTIDE SEQUENCE [LARGE SCALE GENOMIC DNA]</scope>
    <source>
        <strain evidence="2">KNic</strain>
    </source>
</reference>
<dbReference type="InParanoid" id="A0A0U5K508"/>
<dbReference type="RefSeq" id="WP_158021749.1">
    <property type="nucleotide sequence ID" value="NZ_LN879502.1"/>
</dbReference>
<accession>A0A0U5K508</accession>
<dbReference type="KEGG" id="pnl:PNK_1569"/>